<keyword evidence="1" id="KW-0963">Cytoplasm</keyword>
<comment type="function">
    <text evidence="1">Required for efficient ubiquinone (coenzyme Q) biosynthesis. UbiK is probably an accessory factor of Ubi enzymes and facilitates ubiquinone biosynthesis by acting as an assembly factor, a targeting factor, or both.</text>
</comment>
<dbReference type="Proteomes" id="UP000250744">
    <property type="component" value="Unassembled WGS sequence"/>
</dbReference>
<gene>
    <name evidence="1" type="primary">ubiK</name>
    <name evidence="2" type="ORF">DN062_17805</name>
</gene>
<comment type="subcellular location">
    <subcellularLocation>
        <location evidence="1">Cytoplasm</location>
    </subcellularLocation>
</comment>
<organism evidence="2 3">
    <name type="scientific">Nitrincola tibetensis</name>
    <dbReference type="NCBI Taxonomy" id="2219697"/>
    <lineage>
        <taxon>Bacteria</taxon>
        <taxon>Pseudomonadati</taxon>
        <taxon>Pseudomonadota</taxon>
        <taxon>Gammaproteobacteria</taxon>
        <taxon>Oceanospirillales</taxon>
        <taxon>Oceanospirillaceae</taxon>
        <taxon>Nitrincola</taxon>
    </lineage>
</organism>
<dbReference type="PANTHER" id="PTHR38040:SF1">
    <property type="entry name" value="UBIQUINONE BIOSYNTHESIS ACCESSORY FACTOR UBIK"/>
    <property type="match status" value="1"/>
</dbReference>
<dbReference type="RefSeq" id="WP_112160647.1">
    <property type="nucleotide sequence ID" value="NZ_QKRX01000022.1"/>
</dbReference>
<dbReference type="GO" id="GO:0006744">
    <property type="term" value="P:ubiquinone biosynthetic process"/>
    <property type="evidence" value="ECO:0007669"/>
    <property type="project" value="UniProtKB-UniRule"/>
</dbReference>
<comment type="caution">
    <text evidence="2">The sequence shown here is derived from an EMBL/GenBank/DDBJ whole genome shotgun (WGS) entry which is preliminary data.</text>
</comment>
<dbReference type="Pfam" id="PF04380">
    <property type="entry name" value="BMFP"/>
    <property type="match status" value="1"/>
</dbReference>
<evidence type="ECO:0000256" key="1">
    <source>
        <dbReference type="HAMAP-Rule" id="MF_02216"/>
    </source>
</evidence>
<dbReference type="GO" id="GO:0005829">
    <property type="term" value="C:cytosol"/>
    <property type="evidence" value="ECO:0007669"/>
    <property type="project" value="TreeGrafter"/>
</dbReference>
<dbReference type="UniPathway" id="UPA00232"/>
<dbReference type="AlphaFoldDB" id="A0A364NHJ4"/>
<dbReference type="EMBL" id="QKRX01000022">
    <property type="protein sequence ID" value="RAU16533.1"/>
    <property type="molecule type" value="Genomic_DNA"/>
</dbReference>
<dbReference type="InterPro" id="IPR007475">
    <property type="entry name" value="UbiK"/>
</dbReference>
<dbReference type="HAMAP" id="MF_02216">
    <property type="entry name" value="UbiK"/>
    <property type="match status" value="1"/>
</dbReference>
<keyword evidence="3" id="KW-1185">Reference proteome</keyword>
<protein>
    <recommendedName>
        <fullName evidence="1">Ubiquinone biosynthesis accessory factor UbiK</fullName>
    </recommendedName>
</protein>
<accession>A0A364NHJ4</accession>
<name>A0A364NHJ4_9GAMM</name>
<reference evidence="2 3" key="1">
    <citation type="submission" date="2018-06" db="EMBL/GenBank/DDBJ databases">
        <title>Nitrincola tibetense sp. nov., isolated from Lake XuguoCo on Tibetan Plateau.</title>
        <authorList>
            <person name="Xing P."/>
        </authorList>
    </citation>
    <scope>NUCLEOTIDE SEQUENCE [LARGE SCALE GENOMIC DNA]</scope>
    <source>
        <strain evidence="3">xg18</strain>
    </source>
</reference>
<sequence>MIHQKLAEGFSEQLSQFLNGAKELPGQKELQQQMNTLLQGTFNRLDLVTRDEFDVQKAVLLRTREKLEALEDKVAQLEMRLDIAHQASQSGSSTTES</sequence>
<dbReference type="OrthoDB" id="5297354at2"/>
<evidence type="ECO:0000313" key="2">
    <source>
        <dbReference type="EMBL" id="RAU16533.1"/>
    </source>
</evidence>
<keyword evidence="1" id="KW-0831">Ubiquinone biosynthesis</keyword>
<comment type="similarity">
    <text evidence="1">Belongs to the UbiK family.</text>
</comment>
<keyword evidence="1" id="KW-0175">Coiled coil</keyword>
<proteinExistence type="inferred from homology"/>
<comment type="pathway">
    <text evidence="1">Cofactor biosynthesis; ubiquinone biosynthesis.</text>
</comment>
<dbReference type="PANTHER" id="PTHR38040">
    <property type="entry name" value="UBIQUINONE BIOSYNTHESIS ACCESSORY FACTOR UBIK"/>
    <property type="match status" value="1"/>
</dbReference>
<feature type="coiled-coil region" evidence="1">
    <location>
        <begin position="60"/>
        <end position="87"/>
    </location>
</feature>
<evidence type="ECO:0000313" key="3">
    <source>
        <dbReference type="Proteomes" id="UP000250744"/>
    </source>
</evidence>